<reference evidence="4" key="1">
    <citation type="submission" date="2013-03" db="EMBL/GenBank/DDBJ databases">
        <title>The Genome Sequence of Anopheles christyi ACHKN1017.</title>
        <authorList>
            <consortium name="The Broad Institute Genomics Platform"/>
            <person name="Neafsey D.E."/>
            <person name="Besansky N."/>
            <person name="Walker B."/>
            <person name="Young S.K."/>
            <person name="Zeng Q."/>
            <person name="Gargeya S."/>
            <person name="Fitzgerald M."/>
            <person name="Haas B."/>
            <person name="Abouelleil A."/>
            <person name="Allen A.W."/>
            <person name="Alvarado L."/>
            <person name="Arachchi H.M."/>
            <person name="Berlin A.M."/>
            <person name="Chapman S.B."/>
            <person name="Gainer-Dewar J."/>
            <person name="Goldberg J."/>
            <person name="Griggs A."/>
            <person name="Gujja S."/>
            <person name="Hansen M."/>
            <person name="Howarth C."/>
            <person name="Imamovic A."/>
            <person name="Ireland A."/>
            <person name="Larimer J."/>
            <person name="McCowan C."/>
            <person name="Murphy C."/>
            <person name="Pearson M."/>
            <person name="Poon T.W."/>
            <person name="Priest M."/>
            <person name="Roberts A."/>
            <person name="Saif S."/>
            <person name="Shea T."/>
            <person name="Sisk P."/>
            <person name="Sykes S."/>
            <person name="Wortman J."/>
            <person name="Nusbaum C."/>
            <person name="Birren B."/>
        </authorList>
    </citation>
    <scope>NUCLEOTIDE SEQUENCE [LARGE SCALE GENOMIC DNA]</scope>
    <source>
        <strain evidence="4">ACHKN1017</strain>
    </source>
</reference>
<dbReference type="GO" id="GO:0005737">
    <property type="term" value="C:cytoplasm"/>
    <property type="evidence" value="ECO:0007669"/>
    <property type="project" value="TreeGrafter"/>
</dbReference>
<evidence type="ECO:0000256" key="1">
    <source>
        <dbReference type="SAM" id="MobiDB-lite"/>
    </source>
</evidence>
<dbReference type="STRING" id="43041.A0A182JRD0"/>
<keyword evidence="4" id="KW-1185">Reference proteome</keyword>
<dbReference type="InterPro" id="IPR008476">
    <property type="entry name" value="PBDC1_metazoa/fungi"/>
</dbReference>
<dbReference type="InterPro" id="IPR023139">
    <property type="entry name" value="PBDC1-like_dom_sf"/>
</dbReference>
<sequence length="156" mass="18413">MDVLSRPAEEFVNDGTVEELWAVKAVDHAEVHFNLLCSVDPRLLRLTPYDDEIYEQFRRMFPEMDVRVVNETDLKSSEGKTRWRAYMEKFNRLEDFSYGTLLRSDAEEEFRPENAILVVRIQFWAIEVARNREGHNDSARMVSERKDAPELRVSLD</sequence>
<dbReference type="AlphaFoldDB" id="A0A182JRD0"/>
<evidence type="ECO:0000313" key="4">
    <source>
        <dbReference type="Proteomes" id="UP000075881"/>
    </source>
</evidence>
<name>A0A182JRD0_9DIPT</name>
<feature type="domain" description="Polysaccharide biosynthesis" evidence="2">
    <location>
        <begin position="17"/>
        <end position="139"/>
    </location>
</feature>
<dbReference type="Gene3D" id="1.10.3560.10">
    <property type="entry name" value="yst0336 like domain"/>
    <property type="match status" value="1"/>
</dbReference>
<organism evidence="3 4">
    <name type="scientific">Anopheles christyi</name>
    <dbReference type="NCBI Taxonomy" id="43041"/>
    <lineage>
        <taxon>Eukaryota</taxon>
        <taxon>Metazoa</taxon>
        <taxon>Ecdysozoa</taxon>
        <taxon>Arthropoda</taxon>
        <taxon>Hexapoda</taxon>
        <taxon>Insecta</taxon>
        <taxon>Pterygota</taxon>
        <taxon>Neoptera</taxon>
        <taxon>Endopterygota</taxon>
        <taxon>Diptera</taxon>
        <taxon>Nematocera</taxon>
        <taxon>Culicoidea</taxon>
        <taxon>Culicidae</taxon>
        <taxon>Anophelinae</taxon>
        <taxon>Anopheles</taxon>
    </lineage>
</organism>
<dbReference type="Proteomes" id="UP000075881">
    <property type="component" value="Unassembled WGS sequence"/>
</dbReference>
<dbReference type="Pfam" id="PF04669">
    <property type="entry name" value="PBDC1"/>
    <property type="match status" value="1"/>
</dbReference>
<reference evidence="3" key="2">
    <citation type="submission" date="2020-05" db="UniProtKB">
        <authorList>
            <consortium name="EnsemblMetazoa"/>
        </authorList>
    </citation>
    <scope>IDENTIFICATION</scope>
    <source>
        <strain evidence="3">ACHKN1017</strain>
    </source>
</reference>
<feature type="region of interest" description="Disordered" evidence="1">
    <location>
        <begin position="136"/>
        <end position="156"/>
    </location>
</feature>
<dbReference type="PANTHER" id="PTHR13410:SF9">
    <property type="entry name" value="PROTEIN PBDC1"/>
    <property type="match status" value="1"/>
</dbReference>
<protein>
    <submittedName>
        <fullName evidence="3">Polysacc_synt_4 domain-containing protein</fullName>
    </submittedName>
</protein>
<evidence type="ECO:0000259" key="2">
    <source>
        <dbReference type="Pfam" id="PF04669"/>
    </source>
</evidence>
<dbReference type="VEuPathDB" id="VectorBase:ACHR001062"/>
<accession>A0A182JRD0</accession>
<proteinExistence type="predicted"/>
<evidence type="ECO:0000313" key="3">
    <source>
        <dbReference type="EnsemblMetazoa" id="ACHR001062-PA"/>
    </source>
</evidence>
<dbReference type="PANTHER" id="PTHR13410">
    <property type="entry name" value="PROTEIN PBDC1"/>
    <property type="match status" value="1"/>
</dbReference>
<dbReference type="EnsemblMetazoa" id="ACHR001062-RA">
    <property type="protein sequence ID" value="ACHR001062-PA"/>
    <property type="gene ID" value="ACHR001062"/>
</dbReference>
<dbReference type="InterPro" id="IPR021148">
    <property type="entry name" value="Polysacc_synth_dom"/>
</dbReference>